<dbReference type="Proteomes" id="UP001159363">
    <property type="component" value="Chromosome 13"/>
</dbReference>
<evidence type="ECO:0000313" key="2">
    <source>
        <dbReference type="EMBL" id="KAJ8869019.1"/>
    </source>
</evidence>
<name>A0ABQ9G9C6_9NEOP</name>
<sequence>MVQVFRAELFERHDKVYVKILATLLKLGEYTAFAKYRVATIRLHSESELQLPIKCSSLPLAQVSRPGGHGGVVVRLPTSHPGEPGSILGGVAAPGFSCVGIVPDDAASRTDFLGGFSFPLPLHSGAAPYSPGFTLIGSQDFAGRRDLNLLPTSCVDPSRPRGRGGVVVRKLAPTKANRVRFAAGSPPGFSHVGVLPDDSAGRRVFSGISHLPCCYIAPHSPHFPLAGSQDLDVNSCQISIGLPTHPNPMRLKCRNPRAGNGRYPRKPADHDSHMRKSGVARPGIEPGSPWWEASGLTAQPPWTPPVIHKPFPHNEEYCRLMFFFSWKANGVIMGLWWQGLGAVAPSAILDDVKVSARGRPGVLAGPERSFYDCSLYREQPLPEWSLLAPSPARRVGLAETQYSKHGTITYSHDAGAATTRLPPLRTGLDSRRDRNPDLRTGESWRTMSLVGGIFSGISRFPRSLHSCAAPYSPRFTLIGS</sequence>
<accession>A0ABQ9G9C6</accession>
<reference evidence="2 3" key="1">
    <citation type="submission" date="2023-02" db="EMBL/GenBank/DDBJ databases">
        <title>LHISI_Scaffold_Assembly.</title>
        <authorList>
            <person name="Stuart O.P."/>
            <person name="Cleave R."/>
            <person name="Magrath M.J.L."/>
            <person name="Mikheyev A.S."/>
        </authorList>
    </citation>
    <scope>NUCLEOTIDE SEQUENCE [LARGE SCALE GENOMIC DNA]</scope>
    <source>
        <strain evidence="2">Daus_M_001</strain>
        <tissue evidence="2">Leg muscle</tissue>
    </source>
</reference>
<comment type="caution">
    <text evidence="2">The sequence shown here is derived from an EMBL/GenBank/DDBJ whole genome shotgun (WGS) entry which is preliminary data.</text>
</comment>
<evidence type="ECO:0000256" key="1">
    <source>
        <dbReference type="SAM" id="MobiDB-lite"/>
    </source>
</evidence>
<proteinExistence type="predicted"/>
<keyword evidence="3" id="KW-1185">Reference proteome</keyword>
<organism evidence="2 3">
    <name type="scientific">Dryococelus australis</name>
    <dbReference type="NCBI Taxonomy" id="614101"/>
    <lineage>
        <taxon>Eukaryota</taxon>
        <taxon>Metazoa</taxon>
        <taxon>Ecdysozoa</taxon>
        <taxon>Arthropoda</taxon>
        <taxon>Hexapoda</taxon>
        <taxon>Insecta</taxon>
        <taxon>Pterygota</taxon>
        <taxon>Neoptera</taxon>
        <taxon>Polyneoptera</taxon>
        <taxon>Phasmatodea</taxon>
        <taxon>Verophasmatodea</taxon>
        <taxon>Anareolatae</taxon>
        <taxon>Phasmatidae</taxon>
        <taxon>Eurycanthinae</taxon>
        <taxon>Dryococelus</taxon>
    </lineage>
</organism>
<gene>
    <name evidence="2" type="ORF">PR048_030565</name>
</gene>
<feature type="region of interest" description="Disordered" evidence="1">
    <location>
        <begin position="255"/>
        <end position="281"/>
    </location>
</feature>
<dbReference type="EMBL" id="JARBHB010000014">
    <property type="protein sequence ID" value="KAJ8869019.1"/>
    <property type="molecule type" value="Genomic_DNA"/>
</dbReference>
<protein>
    <submittedName>
        <fullName evidence="2">Uncharacterized protein</fullName>
    </submittedName>
</protein>
<evidence type="ECO:0000313" key="3">
    <source>
        <dbReference type="Proteomes" id="UP001159363"/>
    </source>
</evidence>